<reference evidence="4 5" key="1">
    <citation type="submission" date="2014-04" db="EMBL/GenBank/DDBJ databases">
        <title>Genome assembly of Hyalangium minutum DSM 14724.</title>
        <authorList>
            <person name="Sharma G."/>
            <person name="Subramanian S."/>
        </authorList>
    </citation>
    <scope>NUCLEOTIDE SEQUENCE [LARGE SCALE GENOMIC DNA]</scope>
    <source>
        <strain evidence="4 5">DSM 14724</strain>
    </source>
</reference>
<dbReference type="CDD" id="cd07381">
    <property type="entry name" value="MPP_CapA"/>
    <property type="match status" value="1"/>
</dbReference>
<dbReference type="Proteomes" id="UP000028725">
    <property type="component" value="Unassembled WGS sequence"/>
</dbReference>
<evidence type="ECO:0000313" key="4">
    <source>
        <dbReference type="EMBL" id="KFE66837.1"/>
    </source>
</evidence>
<dbReference type="SUPFAM" id="SSF56300">
    <property type="entry name" value="Metallo-dependent phosphatases"/>
    <property type="match status" value="1"/>
</dbReference>
<comment type="similarity">
    <text evidence="1">Belongs to the CapA family.</text>
</comment>
<dbReference type="PANTHER" id="PTHR33393">
    <property type="entry name" value="POLYGLUTAMINE SYNTHESIS ACCESSORY PROTEIN RV0574C-RELATED"/>
    <property type="match status" value="1"/>
</dbReference>
<name>A0A085WGM4_9BACT</name>
<evidence type="ECO:0000256" key="2">
    <source>
        <dbReference type="SAM" id="SignalP"/>
    </source>
</evidence>
<comment type="caution">
    <text evidence="4">The sequence shown here is derived from an EMBL/GenBank/DDBJ whole genome shotgun (WGS) entry which is preliminary data.</text>
</comment>
<organism evidence="4 5">
    <name type="scientific">Hyalangium minutum</name>
    <dbReference type="NCBI Taxonomy" id="394096"/>
    <lineage>
        <taxon>Bacteria</taxon>
        <taxon>Pseudomonadati</taxon>
        <taxon>Myxococcota</taxon>
        <taxon>Myxococcia</taxon>
        <taxon>Myxococcales</taxon>
        <taxon>Cystobacterineae</taxon>
        <taxon>Archangiaceae</taxon>
        <taxon>Hyalangium</taxon>
    </lineage>
</organism>
<evidence type="ECO:0000256" key="1">
    <source>
        <dbReference type="ARBA" id="ARBA00005662"/>
    </source>
</evidence>
<proteinExistence type="inferred from homology"/>
<keyword evidence="2" id="KW-0732">Signal</keyword>
<dbReference type="SMART" id="SM00854">
    <property type="entry name" value="PGA_cap"/>
    <property type="match status" value="1"/>
</dbReference>
<evidence type="ECO:0000259" key="3">
    <source>
        <dbReference type="SMART" id="SM00854"/>
    </source>
</evidence>
<dbReference type="OrthoDB" id="5405713at2"/>
<gene>
    <name evidence="4" type="ORF">DB31_9051</name>
</gene>
<sequence length="303" mass="32071">MMGLLLSLLLAASPVTVSAAGDLQLSASTPEAQVAPLATLLQGDVRFVNLEGPLTASGRESGLTGEGKPQGPLKFNAPPAMARWLQGKVDGVSLANNHALDQGEAGLAETVAHLREQGIQSATASEEAELVRQGQRVRLIAREVTEGWPEAAAVALEARVREARKVGPVLVSLHWGRTGALLPSKEQRRLAARLIDAGATAVLGHGPHTPQGIERRGRGVIAYSLGNVAFSCRCTEERDAYVLRFRIDAKGAAVDVEAVPLRAGLREPPRLVQDDPGAAQLIQSLSEDLGSDARIQDGRVRIR</sequence>
<feature type="chain" id="PRO_5001799748" evidence="2">
    <location>
        <begin position="20"/>
        <end position="303"/>
    </location>
</feature>
<protein>
    <submittedName>
        <fullName evidence="4">Capsule biosynthesis protein capA</fullName>
    </submittedName>
</protein>
<evidence type="ECO:0000313" key="5">
    <source>
        <dbReference type="Proteomes" id="UP000028725"/>
    </source>
</evidence>
<keyword evidence="5" id="KW-1185">Reference proteome</keyword>
<dbReference type="AlphaFoldDB" id="A0A085WGM4"/>
<feature type="signal peptide" evidence="2">
    <location>
        <begin position="1"/>
        <end position="19"/>
    </location>
</feature>
<dbReference type="STRING" id="394096.DB31_9051"/>
<dbReference type="PANTHER" id="PTHR33393:SF13">
    <property type="entry name" value="PGA BIOSYNTHESIS PROTEIN CAPA"/>
    <property type="match status" value="1"/>
</dbReference>
<dbReference type="InterPro" id="IPR029052">
    <property type="entry name" value="Metallo-depent_PP-like"/>
</dbReference>
<dbReference type="InterPro" id="IPR052169">
    <property type="entry name" value="CW_Biosynth-Accessory"/>
</dbReference>
<accession>A0A085WGM4</accession>
<dbReference type="InterPro" id="IPR019079">
    <property type="entry name" value="Capsule_synth_CapA"/>
</dbReference>
<dbReference type="Pfam" id="PF09587">
    <property type="entry name" value="PGA_cap"/>
    <property type="match status" value="1"/>
</dbReference>
<feature type="domain" description="Capsule synthesis protein CapA" evidence="3">
    <location>
        <begin position="16"/>
        <end position="232"/>
    </location>
</feature>
<dbReference type="EMBL" id="JMCB01000009">
    <property type="protein sequence ID" value="KFE66837.1"/>
    <property type="molecule type" value="Genomic_DNA"/>
</dbReference>